<dbReference type="OrthoDB" id="4206278at2759"/>
<evidence type="ECO:0000313" key="4">
    <source>
        <dbReference type="Proteomes" id="UP000029981"/>
    </source>
</evidence>
<reference evidence="3 4" key="4">
    <citation type="journal article" date="2011" name="BMC Genomics">
        <title>RNA-Seq improves annotation of protein-coding genes in the cucumber genome.</title>
        <authorList>
            <person name="Li Z."/>
            <person name="Zhang Z."/>
            <person name="Yan P."/>
            <person name="Huang S."/>
            <person name="Fei Z."/>
            <person name="Lin K."/>
        </authorList>
    </citation>
    <scope>NUCLEOTIDE SEQUENCE [LARGE SCALE GENOMIC DNA]</scope>
    <source>
        <strain evidence="4">cv. 9930</strain>
    </source>
</reference>
<dbReference type="EMBL" id="CM002927">
    <property type="protein sequence ID" value="KGN49127.1"/>
    <property type="molecule type" value="Genomic_DNA"/>
</dbReference>
<feature type="domain" description="CRIB" evidence="2">
    <location>
        <begin position="31"/>
        <end position="44"/>
    </location>
</feature>
<evidence type="ECO:0000313" key="3">
    <source>
        <dbReference type="EMBL" id="KGN49127.1"/>
    </source>
</evidence>
<evidence type="ECO:0000259" key="2">
    <source>
        <dbReference type="PROSITE" id="PS50108"/>
    </source>
</evidence>
<name>A0A0A0KL87_CUCSA</name>
<dbReference type="PROSITE" id="PS50108">
    <property type="entry name" value="CRIB"/>
    <property type="match status" value="1"/>
</dbReference>
<dbReference type="STRING" id="3659.A0A0A0KL87"/>
<feature type="compositionally biased region" description="Low complexity" evidence="1">
    <location>
        <begin position="117"/>
        <end position="136"/>
    </location>
</feature>
<dbReference type="Proteomes" id="UP000029981">
    <property type="component" value="Chromosome 6"/>
</dbReference>
<sequence>MSSKMKGIYKSFKYITQIFGNNVVKDREMEIGYPTDVKHVAHIGLDNSSPSASAPSWMNEFKGGEVSERRDSSSTAVTALTHWSTNSQEFDISIGYQSASDLSLELPKKPKKKRSSKNTTMSSSSSRTTKSKATCKNPVEPIPNFQI</sequence>
<dbReference type="CDD" id="cd00132">
    <property type="entry name" value="CRIB"/>
    <property type="match status" value="1"/>
</dbReference>
<dbReference type="AlphaFoldDB" id="A0A0A0KL87"/>
<dbReference type="Pfam" id="PF00786">
    <property type="entry name" value="PBD"/>
    <property type="match status" value="1"/>
</dbReference>
<dbReference type="OMA" id="DYTESMR"/>
<reference evidence="3 4" key="3">
    <citation type="journal article" date="2010" name="BMC Genomics">
        <title>Transcriptome sequencing and comparative analysis of cucumber flowers with different sex types.</title>
        <authorList>
            <person name="Guo S."/>
            <person name="Zheng Y."/>
            <person name="Joung J.G."/>
            <person name="Liu S."/>
            <person name="Zhang Z."/>
            <person name="Crasta O.R."/>
            <person name="Sobral B.W."/>
            <person name="Xu Y."/>
            <person name="Huang S."/>
            <person name="Fei Z."/>
        </authorList>
    </citation>
    <scope>NUCLEOTIDE SEQUENCE [LARGE SCALE GENOMIC DNA]</scope>
    <source>
        <strain evidence="4">cv. 9930</strain>
    </source>
</reference>
<protein>
    <recommendedName>
        <fullName evidence="2">CRIB domain-containing protein</fullName>
    </recommendedName>
</protein>
<proteinExistence type="predicted"/>
<dbReference type="PANTHER" id="PTHR46325:SF20">
    <property type="entry name" value="CRIB DOMAIN-CONTAINING PROTEIN RIC10"/>
    <property type="match status" value="1"/>
</dbReference>
<feature type="region of interest" description="Disordered" evidence="1">
    <location>
        <begin position="103"/>
        <end position="147"/>
    </location>
</feature>
<dbReference type="Gramene" id="KGN49127">
    <property type="protein sequence ID" value="KGN49127"/>
    <property type="gene ID" value="Csa_6G514880"/>
</dbReference>
<reference evidence="3 4" key="1">
    <citation type="journal article" date="2009" name="Nat. Genet.">
        <title>The genome of the cucumber, Cucumis sativus L.</title>
        <authorList>
            <person name="Huang S."/>
            <person name="Li R."/>
            <person name="Zhang Z."/>
            <person name="Li L."/>
            <person name="Gu X."/>
            <person name="Fan W."/>
            <person name="Lucas W.J."/>
            <person name="Wang X."/>
            <person name="Xie B."/>
            <person name="Ni P."/>
            <person name="Ren Y."/>
            <person name="Zhu H."/>
            <person name="Li J."/>
            <person name="Lin K."/>
            <person name="Jin W."/>
            <person name="Fei Z."/>
            <person name="Li G."/>
            <person name="Staub J."/>
            <person name="Kilian A."/>
            <person name="van der Vossen E.A."/>
            <person name="Wu Y."/>
            <person name="Guo J."/>
            <person name="He J."/>
            <person name="Jia Z."/>
            <person name="Ren Y."/>
            <person name="Tian G."/>
            <person name="Lu Y."/>
            <person name="Ruan J."/>
            <person name="Qian W."/>
            <person name="Wang M."/>
            <person name="Huang Q."/>
            <person name="Li B."/>
            <person name="Xuan Z."/>
            <person name="Cao J."/>
            <person name="Asan"/>
            <person name="Wu Z."/>
            <person name="Zhang J."/>
            <person name="Cai Q."/>
            <person name="Bai Y."/>
            <person name="Zhao B."/>
            <person name="Han Y."/>
            <person name="Li Y."/>
            <person name="Li X."/>
            <person name="Wang S."/>
            <person name="Shi Q."/>
            <person name="Liu S."/>
            <person name="Cho W.K."/>
            <person name="Kim J.Y."/>
            <person name="Xu Y."/>
            <person name="Heller-Uszynska K."/>
            <person name="Miao H."/>
            <person name="Cheng Z."/>
            <person name="Zhang S."/>
            <person name="Wu J."/>
            <person name="Yang Y."/>
            <person name="Kang H."/>
            <person name="Li M."/>
            <person name="Liang H."/>
            <person name="Ren X."/>
            <person name="Shi Z."/>
            <person name="Wen M."/>
            <person name="Jian M."/>
            <person name="Yang H."/>
            <person name="Zhang G."/>
            <person name="Yang Z."/>
            <person name="Chen R."/>
            <person name="Liu S."/>
            <person name="Li J."/>
            <person name="Ma L."/>
            <person name="Liu H."/>
            <person name="Zhou Y."/>
            <person name="Zhao J."/>
            <person name="Fang X."/>
            <person name="Li G."/>
            <person name="Fang L."/>
            <person name="Li Y."/>
            <person name="Liu D."/>
            <person name="Zheng H."/>
            <person name="Zhang Y."/>
            <person name="Qin N."/>
            <person name="Li Z."/>
            <person name="Yang G."/>
            <person name="Yang S."/>
            <person name="Bolund L."/>
            <person name="Kristiansen K."/>
            <person name="Zheng H."/>
            <person name="Li S."/>
            <person name="Zhang X."/>
            <person name="Yang H."/>
            <person name="Wang J."/>
            <person name="Sun R."/>
            <person name="Zhang B."/>
            <person name="Jiang S."/>
            <person name="Wang J."/>
            <person name="Du Y."/>
            <person name="Li S."/>
        </authorList>
    </citation>
    <scope>NUCLEOTIDE SEQUENCE [LARGE SCALE GENOMIC DNA]</scope>
    <source>
        <strain evidence="4">cv. 9930</strain>
    </source>
</reference>
<dbReference type="InterPro" id="IPR000095">
    <property type="entry name" value="CRIB_dom"/>
</dbReference>
<dbReference type="PANTHER" id="PTHR46325">
    <property type="entry name" value="CRIB DOMAIN-CONTAINING PROTEIN RIC8"/>
    <property type="match status" value="1"/>
</dbReference>
<evidence type="ECO:0000256" key="1">
    <source>
        <dbReference type="SAM" id="MobiDB-lite"/>
    </source>
</evidence>
<keyword evidence="4" id="KW-1185">Reference proteome</keyword>
<accession>A0A0A0KL87</accession>
<organism evidence="3 4">
    <name type="scientific">Cucumis sativus</name>
    <name type="common">Cucumber</name>
    <dbReference type="NCBI Taxonomy" id="3659"/>
    <lineage>
        <taxon>Eukaryota</taxon>
        <taxon>Viridiplantae</taxon>
        <taxon>Streptophyta</taxon>
        <taxon>Embryophyta</taxon>
        <taxon>Tracheophyta</taxon>
        <taxon>Spermatophyta</taxon>
        <taxon>Magnoliopsida</taxon>
        <taxon>eudicotyledons</taxon>
        <taxon>Gunneridae</taxon>
        <taxon>Pentapetalae</taxon>
        <taxon>rosids</taxon>
        <taxon>fabids</taxon>
        <taxon>Cucurbitales</taxon>
        <taxon>Cucurbitaceae</taxon>
        <taxon>Benincaseae</taxon>
        <taxon>Cucumis</taxon>
    </lineage>
</organism>
<dbReference type="KEGG" id="csv:105435951"/>
<gene>
    <name evidence="3" type="ORF">Csa_6G514880</name>
</gene>
<reference evidence="3 4" key="2">
    <citation type="journal article" date="2009" name="PLoS ONE">
        <title>An integrated genetic and cytogenetic map of the cucumber genome.</title>
        <authorList>
            <person name="Ren Y."/>
            <person name="Zhang Z."/>
            <person name="Liu J."/>
            <person name="Staub J.E."/>
            <person name="Han Y."/>
            <person name="Cheng Z."/>
            <person name="Li X."/>
            <person name="Lu J."/>
            <person name="Miao H."/>
            <person name="Kang H."/>
            <person name="Xie B."/>
            <person name="Gu X."/>
            <person name="Wang X."/>
            <person name="Du Y."/>
            <person name="Jin W."/>
            <person name="Huang S."/>
        </authorList>
    </citation>
    <scope>NUCLEOTIDE SEQUENCE [LARGE SCALE GENOMIC DNA]</scope>
    <source>
        <strain evidence="4">cv. 9930</strain>
    </source>
</reference>